<dbReference type="InterPro" id="IPR013546">
    <property type="entry name" value="PII_UdlTrfase/GS_AdlTrfase"/>
</dbReference>
<evidence type="ECO:0000256" key="1">
    <source>
        <dbReference type="ARBA" id="ARBA00022679"/>
    </source>
</evidence>
<organism evidence="9 10">
    <name type="scientific">Psychrosphaera algicola</name>
    <dbReference type="NCBI Taxonomy" id="3023714"/>
    <lineage>
        <taxon>Bacteria</taxon>
        <taxon>Pseudomonadati</taxon>
        <taxon>Pseudomonadota</taxon>
        <taxon>Gammaproteobacteria</taxon>
        <taxon>Alteromonadales</taxon>
        <taxon>Pseudoalteromonadaceae</taxon>
        <taxon>Psychrosphaera</taxon>
    </lineage>
</organism>
<keyword evidence="4" id="KW-0067">ATP-binding</keyword>
<dbReference type="Pfam" id="PF08335">
    <property type="entry name" value="GlnD_UR_UTase"/>
    <property type="match status" value="1"/>
</dbReference>
<evidence type="ECO:0000259" key="8">
    <source>
        <dbReference type="Pfam" id="PF08335"/>
    </source>
</evidence>
<evidence type="ECO:0000256" key="6">
    <source>
        <dbReference type="ARBA" id="ARBA00023268"/>
    </source>
</evidence>
<evidence type="ECO:0000259" key="7">
    <source>
        <dbReference type="Pfam" id="PF03710"/>
    </source>
</evidence>
<keyword evidence="10" id="KW-1185">Reference proteome</keyword>
<proteinExistence type="predicted"/>
<dbReference type="Gene3D" id="3.30.460.10">
    <property type="entry name" value="Beta Polymerase, domain 2"/>
    <property type="match status" value="1"/>
</dbReference>
<sequence length="238" mass="27509">MHGCQSSKETDGKKAIDSRQFYLKLAQRLLHLFTTRTMSGELYEVDTRLRPSGASGLLAINIETFYEYQTTEAWTWEHQALVRSRIVAGDDILAKRFDQIRLSILSTSRENDVLTKQIAEMRTKMHDNLSKETEELFDLKQSRGGIADIEFISQYLVLQFAEKHPELTKYSDNIRILNCALELKLIEQADFDSLTQAYIEFREHYHKASLNNAKKLLSVKALPTHIGQVRKTWTRLLG</sequence>
<feature type="domain" description="PII-uridylyltransferase/Glutamine-synthetase adenylyltransferase" evidence="8">
    <location>
        <begin position="117"/>
        <end position="203"/>
    </location>
</feature>
<keyword evidence="3" id="KW-0547">Nucleotide-binding</keyword>
<name>A0ABT5FBM0_9GAMM</name>
<dbReference type="SUPFAM" id="SSF81593">
    <property type="entry name" value="Nucleotidyltransferase substrate binding subunit/domain"/>
    <property type="match status" value="1"/>
</dbReference>
<evidence type="ECO:0000256" key="5">
    <source>
        <dbReference type="ARBA" id="ARBA00022842"/>
    </source>
</evidence>
<evidence type="ECO:0000256" key="3">
    <source>
        <dbReference type="ARBA" id="ARBA00022741"/>
    </source>
</evidence>
<keyword evidence="1" id="KW-0808">Transferase</keyword>
<dbReference type="Pfam" id="PF03710">
    <property type="entry name" value="GlnE"/>
    <property type="match status" value="1"/>
</dbReference>
<protein>
    <submittedName>
        <fullName evidence="9">Uncharacterized protein</fullName>
    </submittedName>
</protein>
<dbReference type="Proteomes" id="UP001528411">
    <property type="component" value="Unassembled WGS sequence"/>
</dbReference>
<evidence type="ECO:0000313" key="10">
    <source>
        <dbReference type="Proteomes" id="UP001528411"/>
    </source>
</evidence>
<dbReference type="PANTHER" id="PTHR30621">
    <property type="entry name" value="GLUTAMINE SYNTHETASE ADENYLYLTRANSFERASE"/>
    <property type="match status" value="1"/>
</dbReference>
<dbReference type="Gene3D" id="1.20.120.330">
    <property type="entry name" value="Nucleotidyltransferases domain 2"/>
    <property type="match status" value="1"/>
</dbReference>
<keyword evidence="6" id="KW-0511">Multifunctional enzyme</keyword>
<dbReference type="EMBL" id="JAQOMS010000002">
    <property type="protein sequence ID" value="MDC2888927.1"/>
    <property type="molecule type" value="Genomic_DNA"/>
</dbReference>
<accession>A0ABT5FBM0</accession>
<dbReference type="InterPro" id="IPR005190">
    <property type="entry name" value="GlnE_rpt_dom"/>
</dbReference>
<gene>
    <name evidence="9" type="ORF">PN838_09290</name>
</gene>
<evidence type="ECO:0000256" key="2">
    <source>
        <dbReference type="ARBA" id="ARBA00022695"/>
    </source>
</evidence>
<evidence type="ECO:0000313" key="9">
    <source>
        <dbReference type="EMBL" id="MDC2888927.1"/>
    </source>
</evidence>
<reference evidence="9 10" key="1">
    <citation type="submission" date="2023-01" db="EMBL/GenBank/DDBJ databases">
        <title>Psychrosphaera sp. nov., isolated from marine algae.</title>
        <authorList>
            <person name="Bayburt H."/>
            <person name="Choi B.J."/>
            <person name="Kim J.M."/>
            <person name="Choi D.G."/>
            <person name="Jeon C.O."/>
        </authorList>
    </citation>
    <scope>NUCLEOTIDE SEQUENCE [LARGE SCALE GENOMIC DNA]</scope>
    <source>
        <strain evidence="9 10">G1-22</strain>
    </source>
</reference>
<dbReference type="SUPFAM" id="SSF81301">
    <property type="entry name" value="Nucleotidyltransferase"/>
    <property type="match status" value="1"/>
</dbReference>
<comment type="caution">
    <text evidence="9">The sequence shown here is derived from an EMBL/GenBank/DDBJ whole genome shotgun (WGS) entry which is preliminary data.</text>
</comment>
<dbReference type="InterPro" id="IPR023057">
    <property type="entry name" value="GlnE"/>
</dbReference>
<feature type="domain" description="Glutamate-ammonia ligase adenylyltransferase repeated" evidence="7">
    <location>
        <begin position="3"/>
        <end position="99"/>
    </location>
</feature>
<evidence type="ECO:0000256" key="4">
    <source>
        <dbReference type="ARBA" id="ARBA00022840"/>
    </source>
</evidence>
<keyword evidence="2" id="KW-0548">Nucleotidyltransferase</keyword>
<dbReference type="PANTHER" id="PTHR30621:SF0">
    <property type="entry name" value="BIFUNCTIONAL GLUTAMINE SYNTHETASE ADENYLYLTRANSFERASE_ADENYLYL-REMOVING ENZYME"/>
    <property type="match status" value="1"/>
</dbReference>
<keyword evidence="5" id="KW-0460">Magnesium</keyword>
<dbReference type="InterPro" id="IPR043519">
    <property type="entry name" value="NT_sf"/>
</dbReference>